<dbReference type="EMBL" id="CAJOBI010000144">
    <property type="protein sequence ID" value="CAF3798223.1"/>
    <property type="molecule type" value="Genomic_DNA"/>
</dbReference>
<accession>A0A8S2JA05</accession>
<protein>
    <submittedName>
        <fullName evidence="1">Uncharacterized protein</fullName>
    </submittedName>
</protein>
<comment type="caution">
    <text evidence="1">The sequence shown here is derived from an EMBL/GenBank/DDBJ whole genome shotgun (WGS) entry which is preliminary data.</text>
</comment>
<name>A0A8S2JA05_9BILA</name>
<gene>
    <name evidence="1" type="ORF">SMN809_LOCUS1024</name>
</gene>
<reference evidence="1" key="1">
    <citation type="submission" date="2021-02" db="EMBL/GenBank/DDBJ databases">
        <authorList>
            <person name="Nowell W R."/>
        </authorList>
    </citation>
    <scope>NUCLEOTIDE SEQUENCE</scope>
</reference>
<evidence type="ECO:0000313" key="2">
    <source>
        <dbReference type="Proteomes" id="UP000676336"/>
    </source>
</evidence>
<dbReference type="AlphaFoldDB" id="A0A8S2JA05"/>
<evidence type="ECO:0000313" key="1">
    <source>
        <dbReference type="EMBL" id="CAF3798223.1"/>
    </source>
</evidence>
<proteinExistence type="predicted"/>
<sequence length="133" mass="14868">MQQGQQLLISGMDKAKQEKLDLNMYGQIWCSNDLNSDRLTSELNKIFNYNQAETNYRNTTDKYFDFHEEYAKSLAASTGFEASANILGIASGNADISTSFNKAEAGATGKTTHDAISLTDIRKYLHQNLIETE</sequence>
<dbReference type="Proteomes" id="UP000676336">
    <property type="component" value="Unassembled WGS sequence"/>
</dbReference>
<organism evidence="1 2">
    <name type="scientific">Rotaria magnacalcarata</name>
    <dbReference type="NCBI Taxonomy" id="392030"/>
    <lineage>
        <taxon>Eukaryota</taxon>
        <taxon>Metazoa</taxon>
        <taxon>Spiralia</taxon>
        <taxon>Gnathifera</taxon>
        <taxon>Rotifera</taxon>
        <taxon>Eurotatoria</taxon>
        <taxon>Bdelloidea</taxon>
        <taxon>Philodinida</taxon>
        <taxon>Philodinidae</taxon>
        <taxon>Rotaria</taxon>
    </lineage>
</organism>